<dbReference type="GO" id="GO:0006412">
    <property type="term" value="P:translation"/>
    <property type="evidence" value="ECO:0007669"/>
    <property type="project" value="UniProtKB-KW"/>
</dbReference>
<dbReference type="SUPFAM" id="SSF55826">
    <property type="entry name" value="YbaK/ProRS associated domain"/>
    <property type="match status" value="1"/>
</dbReference>
<evidence type="ECO:0000313" key="6">
    <source>
        <dbReference type="EMBL" id="PAE87391.1"/>
    </source>
</evidence>
<dbReference type="PANTHER" id="PTHR30411:SF0">
    <property type="entry name" value="CYS-TRNA(PRO)_CYS-TRNA(CYS) DEACYLASE YBAK"/>
    <property type="match status" value="1"/>
</dbReference>
<evidence type="ECO:0000313" key="7">
    <source>
        <dbReference type="Proteomes" id="UP000216207"/>
    </source>
</evidence>
<dbReference type="InterPro" id="IPR036754">
    <property type="entry name" value="YbaK/aa-tRNA-synt-asso_dom_sf"/>
</dbReference>
<keyword evidence="3 4" id="KW-0456">Lyase</keyword>
<comment type="similarity">
    <text evidence="1 4">Belongs to the prolyl-tRNA editing family. YbaK/EbsC subfamily.</text>
</comment>
<reference evidence="6 7" key="1">
    <citation type="submission" date="2017-07" db="EMBL/GenBank/DDBJ databases">
        <title>Isolation and whole genome analysis of endospore-forming bacteria from heroin.</title>
        <authorList>
            <person name="Kalinowski J."/>
            <person name="Ahrens B."/>
            <person name="Al-Dilaimi A."/>
            <person name="Winkler A."/>
            <person name="Wibberg D."/>
            <person name="Schleenbecker U."/>
            <person name="Ruckert C."/>
            <person name="Wolfel R."/>
            <person name="Grass G."/>
        </authorList>
    </citation>
    <scope>NUCLEOTIDE SEQUENCE [LARGE SCALE GENOMIC DNA]</scope>
    <source>
        <strain evidence="6 7">7539</strain>
    </source>
</reference>
<dbReference type="NCBIfam" id="TIGR00011">
    <property type="entry name" value="YbaK_EbsC"/>
    <property type="match status" value="1"/>
</dbReference>
<evidence type="ECO:0000256" key="2">
    <source>
        <dbReference type="ARBA" id="ARBA00022917"/>
    </source>
</evidence>
<dbReference type="Gene3D" id="3.90.960.10">
    <property type="entry name" value="YbaK/aminoacyl-tRNA synthetase-associated domain"/>
    <property type="match status" value="1"/>
</dbReference>
<keyword evidence="2 4" id="KW-0648">Protein biosynthesis</keyword>
<comment type="caution">
    <text evidence="6">The sequence shown here is derived from an EMBL/GenBank/DDBJ whole genome shotgun (WGS) entry which is preliminary data.</text>
</comment>
<dbReference type="PIRSF" id="PIRSF006181">
    <property type="entry name" value="EbsC_YbaK"/>
    <property type="match status" value="1"/>
</dbReference>
<dbReference type="Pfam" id="PF04073">
    <property type="entry name" value="tRNA_edit"/>
    <property type="match status" value="1"/>
</dbReference>
<evidence type="ECO:0000256" key="1">
    <source>
        <dbReference type="ARBA" id="ARBA00009798"/>
    </source>
</evidence>
<dbReference type="PANTHER" id="PTHR30411">
    <property type="entry name" value="CYTOPLASMIC PROTEIN"/>
    <property type="match status" value="1"/>
</dbReference>
<dbReference type="GO" id="GO:0002161">
    <property type="term" value="F:aminoacyl-tRNA deacylase activity"/>
    <property type="evidence" value="ECO:0007669"/>
    <property type="project" value="InterPro"/>
</dbReference>
<dbReference type="GO" id="GO:0016829">
    <property type="term" value="F:lyase activity"/>
    <property type="evidence" value="ECO:0007669"/>
    <property type="project" value="UniProtKB-KW"/>
</dbReference>
<dbReference type="InterPro" id="IPR007214">
    <property type="entry name" value="YbaK/aa-tRNA-synth-assoc-dom"/>
</dbReference>
<dbReference type="OMA" id="SGYMVGG"/>
<dbReference type="Proteomes" id="UP000216207">
    <property type="component" value="Unassembled WGS sequence"/>
</dbReference>
<evidence type="ECO:0000256" key="3">
    <source>
        <dbReference type="ARBA" id="ARBA00023239"/>
    </source>
</evidence>
<proteinExistence type="inferred from homology"/>
<dbReference type="RefSeq" id="WP_011246076.1">
    <property type="nucleotide sequence ID" value="NZ_BOQQ01000008.1"/>
</dbReference>
<sequence>MKQTKTNAIRLLEQHKKPYTLFSYPVSDGKIDGQSVAQKINKPEHVVYKTLVAQGKSGAIYVALIPVNEELHLKKLQKVTAEKKVNMLLAKQLHDVTNYVRGGCSPIGMKKPYPTFIDSQAAQLDAIVVNAGKVGLQMELRLSDLVEAANAQFADLTI</sequence>
<dbReference type="AlphaFoldDB" id="A0A268NVH4"/>
<evidence type="ECO:0000259" key="5">
    <source>
        <dbReference type="Pfam" id="PF04073"/>
    </source>
</evidence>
<name>A0A268NVH4_SHOCL</name>
<feature type="domain" description="YbaK/aminoacyl-tRNA synthetase-associated" evidence="5">
    <location>
        <begin position="35"/>
        <end position="146"/>
    </location>
</feature>
<protein>
    <recommendedName>
        <fullName evidence="4">Cys-tRNA(Pro)/Cys-tRNA(Cys) deacylase</fullName>
        <ecNumber evidence="4">4.2.-.-</ecNumber>
    </recommendedName>
</protein>
<dbReference type="EC" id="4.2.-.-" evidence="4"/>
<gene>
    <name evidence="6" type="ORF">CHH72_18205</name>
</gene>
<evidence type="ECO:0000256" key="4">
    <source>
        <dbReference type="PIRNR" id="PIRNR006181"/>
    </source>
</evidence>
<organism evidence="6 7">
    <name type="scientific">Shouchella clausii</name>
    <name type="common">Alkalihalobacillus clausii</name>
    <dbReference type="NCBI Taxonomy" id="79880"/>
    <lineage>
        <taxon>Bacteria</taxon>
        <taxon>Bacillati</taxon>
        <taxon>Bacillota</taxon>
        <taxon>Bacilli</taxon>
        <taxon>Bacillales</taxon>
        <taxon>Bacillaceae</taxon>
        <taxon>Shouchella</taxon>
    </lineage>
</organism>
<dbReference type="CDD" id="cd00002">
    <property type="entry name" value="YbaK_deacylase"/>
    <property type="match status" value="1"/>
</dbReference>
<dbReference type="EMBL" id="NPCC01000034">
    <property type="protein sequence ID" value="PAE87391.1"/>
    <property type="molecule type" value="Genomic_DNA"/>
</dbReference>
<accession>A0A268NVH4</accession>
<dbReference type="InterPro" id="IPR004369">
    <property type="entry name" value="Prolyl-tRNA_editing_YbaK/EbsC"/>
</dbReference>